<proteinExistence type="predicted"/>
<sequence>SLYINRSASANDSELNVELLIKNLKNIIMKKLSVSYVTESLIFLSILSVSFSAAFSQSSTSVSVSDSSALTTSISVTSTPATSAFITAFITSSSHFKKILYRLSESCFL</sequence>
<keyword evidence="1" id="KW-0812">Transmembrane</keyword>
<keyword evidence="1" id="KW-1133">Transmembrane helix</keyword>
<dbReference type="GeneID" id="69031272"/>
<protein>
    <recommendedName>
        <fullName evidence="4">REJ domain-containing protein</fullName>
    </recommendedName>
</protein>
<keyword evidence="1" id="KW-0472">Membrane</keyword>
<organism evidence="2 3">
    <name type="scientific">Ajellomyces dermatitidis (strain ER-3 / ATCC MYA-2586)</name>
    <name type="common">Blastomyces dermatitidis</name>
    <dbReference type="NCBI Taxonomy" id="559297"/>
    <lineage>
        <taxon>Eukaryota</taxon>
        <taxon>Fungi</taxon>
        <taxon>Dikarya</taxon>
        <taxon>Ascomycota</taxon>
        <taxon>Pezizomycotina</taxon>
        <taxon>Eurotiomycetes</taxon>
        <taxon>Eurotiomycetidae</taxon>
        <taxon>Onygenales</taxon>
        <taxon>Ajellomycetaceae</taxon>
        <taxon>Blastomyces</taxon>
    </lineage>
</organism>
<evidence type="ECO:0000313" key="2">
    <source>
        <dbReference type="EMBL" id="OAS99917.1"/>
    </source>
</evidence>
<feature type="transmembrane region" description="Helical" evidence="1">
    <location>
        <begin position="34"/>
        <end position="55"/>
    </location>
</feature>
<feature type="non-terminal residue" evidence="2">
    <location>
        <position position="109"/>
    </location>
</feature>
<dbReference type="RefSeq" id="XP_045279645.1">
    <property type="nucleotide sequence ID" value="XM_045425623.1"/>
</dbReference>
<evidence type="ECO:0000313" key="3">
    <source>
        <dbReference type="Proteomes" id="UP000002039"/>
    </source>
</evidence>
<feature type="non-terminal residue" evidence="2">
    <location>
        <position position="1"/>
    </location>
</feature>
<evidence type="ECO:0008006" key="4">
    <source>
        <dbReference type="Google" id="ProtNLM"/>
    </source>
</evidence>
<feature type="transmembrane region" description="Helical" evidence="1">
    <location>
        <begin position="67"/>
        <end position="90"/>
    </location>
</feature>
<gene>
    <name evidence="2" type="ORF">BDCG_16380</name>
</gene>
<dbReference type="EMBL" id="EQ999974">
    <property type="protein sequence ID" value="OAS99917.1"/>
    <property type="molecule type" value="Genomic_DNA"/>
</dbReference>
<evidence type="ECO:0000256" key="1">
    <source>
        <dbReference type="SAM" id="Phobius"/>
    </source>
</evidence>
<keyword evidence="3" id="KW-1185">Reference proteome</keyword>
<reference evidence="3" key="1">
    <citation type="journal article" date="2015" name="PLoS Genet.">
        <title>The dynamic genome and transcriptome of the human fungal pathogen Blastomyces and close relative Emmonsia.</title>
        <authorList>
            <person name="Munoz J.F."/>
            <person name="Gauthier G.M."/>
            <person name="Desjardins C.A."/>
            <person name="Gallo J.E."/>
            <person name="Holder J."/>
            <person name="Sullivan T.D."/>
            <person name="Marty A.J."/>
            <person name="Carmen J.C."/>
            <person name="Chen Z."/>
            <person name="Ding L."/>
            <person name="Gujja S."/>
            <person name="Magrini V."/>
            <person name="Misas E."/>
            <person name="Mitreva M."/>
            <person name="Priest M."/>
            <person name="Saif S."/>
            <person name="Whiston E.A."/>
            <person name="Young S."/>
            <person name="Zeng Q."/>
            <person name="Goldman W.E."/>
            <person name="Mardis E.R."/>
            <person name="Taylor J.W."/>
            <person name="McEwen J.G."/>
            <person name="Clay O.K."/>
            <person name="Klein B.S."/>
            <person name="Cuomo C.A."/>
        </authorList>
    </citation>
    <scope>NUCLEOTIDE SEQUENCE [LARGE SCALE GENOMIC DNA]</scope>
    <source>
        <strain evidence="3">ER-3 / ATCC MYA-2586</strain>
    </source>
</reference>
<accession>A0ABX2VRR4</accession>
<dbReference type="Proteomes" id="UP000002039">
    <property type="component" value="Unassembled WGS sequence"/>
</dbReference>
<name>A0ABX2VRR4_AJEDR</name>